<accession>A0A5B7IJX6</accession>
<proteinExistence type="predicted"/>
<dbReference type="Proteomes" id="UP000324222">
    <property type="component" value="Unassembled WGS sequence"/>
</dbReference>
<name>A0A5B7IJX6_PORTR</name>
<dbReference type="EMBL" id="VSRR010058242">
    <property type="protein sequence ID" value="MPC81867.1"/>
    <property type="molecule type" value="Genomic_DNA"/>
</dbReference>
<evidence type="ECO:0000313" key="2">
    <source>
        <dbReference type="Proteomes" id="UP000324222"/>
    </source>
</evidence>
<organism evidence="1 2">
    <name type="scientific">Portunus trituberculatus</name>
    <name type="common">Swimming crab</name>
    <name type="synonym">Neptunus trituberculatus</name>
    <dbReference type="NCBI Taxonomy" id="210409"/>
    <lineage>
        <taxon>Eukaryota</taxon>
        <taxon>Metazoa</taxon>
        <taxon>Ecdysozoa</taxon>
        <taxon>Arthropoda</taxon>
        <taxon>Crustacea</taxon>
        <taxon>Multicrustacea</taxon>
        <taxon>Malacostraca</taxon>
        <taxon>Eumalacostraca</taxon>
        <taxon>Eucarida</taxon>
        <taxon>Decapoda</taxon>
        <taxon>Pleocyemata</taxon>
        <taxon>Brachyura</taxon>
        <taxon>Eubrachyura</taxon>
        <taxon>Portunoidea</taxon>
        <taxon>Portunidae</taxon>
        <taxon>Portuninae</taxon>
        <taxon>Portunus</taxon>
    </lineage>
</organism>
<dbReference type="AlphaFoldDB" id="A0A5B7IJX6"/>
<protein>
    <submittedName>
        <fullName evidence="1">Uncharacterized protein</fullName>
    </submittedName>
</protein>
<reference evidence="1 2" key="1">
    <citation type="submission" date="2019-05" db="EMBL/GenBank/DDBJ databases">
        <title>Another draft genome of Portunus trituberculatus and its Hox gene families provides insights of decapod evolution.</title>
        <authorList>
            <person name="Jeong J.-H."/>
            <person name="Song I."/>
            <person name="Kim S."/>
            <person name="Choi T."/>
            <person name="Kim D."/>
            <person name="Ryu S."/>
            <person name="Kim W."/>
        </authorList>
    </citation>
    <scope>NUCLEOTIDE SEQUENCE [LARGE SCALE GENOMIC DNA]</scope>
    <source>
        <tissue evidence="1">Muscle</tissue>
    </source>
</reference>
<evidence type="ECO:0000313" key="1">
    <source>
        <dbReference type="EMBL" id="MPC81867.1"/>
    </source>
</evidence>
<sequence>MKVGMWRQCNHACFGVRGASKRTGLNPVHGPNVDQLDTIMNLYSCQNAIIVRVLNQHLVSVTFAELTVVHRVTNHKNIVAHKRVAKHLRIINTRKAPGPEDVSSLLLKHSIRADVDAG</sequence>
<keyword evidence="2" id="KW-1185">Reference proteome</keyword>
<gene>
    <name evidence="1" type="ORF">E2C01_076505</name>
</gene>
<comment type="caution">
    <text evidence="1">The sequence shown here is derived from an EMBL/GenBank/DDBJ whole genome shotgun (WGS) entry which is preliminary data.</text>
</comment>